<feature type="compositionally biased region" description="Low complexity" evidence="3">
    <location>
        <begin position="390"/>
        <end position="399"/>
    </location>
</feature>
<keyword evidence="2" id="KW-0853">WD repeat</keyword>
<dbReference type="InterPro" id="IPR051242">
    <property type="entry name" value="WD-EF-hand_domain"/>
</dbReference>
<dbReference type="PANTHER" id="PTHR44324:SF3">
    <property type="entry name" value="WD REPEAT-CONTAINING PROTEIN 49-LIKE"/>
    <property type="match status" value="1"/>
</dbReference>
<dbReference type="SUPFAM" id="SSF50978">
    <property type="entry name" value="WD40 repeat-like"/>
    <property type="match status" value="1"/>
</dbReference>
<evidence type="ECO:0000313" key="5">
    <source>
        <dbReference type="Proteomes" id="UP000283509"/>
    </source>
</evidence>
<dbReference type="STRING" id="6689.A0A423SJ97"/>
<dbReference type="AlphaFoldDB" id="A0A423SJ97"/>
<comment type="caution">
    <text evidence="4">The sequence shown here is derived from an EMBL/GenBank/DDBJ whole genome shotgun (WGS) entry which is preliminary data.</text>
</comment>
<dbReference type="InterPro" id="IPR015943">
    <property type="entry name" value="WD40/YVTN_repeat-like_dom_sf"/>
</dbReference>
<keyword evidence="1" id="KW-0677">Repeat</keyword>
<feature type="repeat" description="WD" evidence="2">
    <location>
        <begin position="280"/>
        <end position="294"/>
    </location>
</feature>
<feature type="region of interest" description="Disordered" evidence="3">
    <location>
        <begin position="388"/>
        <end position="440"/>
    </location>
</feature>
<feature type="compositionally biased region" description="Acidic residues" evidence="3">
    <location>
        <begin position="408"/>
        <end position="428"/>
    </location>
</feature>
<sequence>MYPLLYEAFSPLAKPFNTEIRCSLVQRRRPALSCQQEMCNRLQEVNGRLVEVCGRVRVMTMAGVHGAGVKRVTFHPATSTLVSCSGDPRTSLVVRGSDHTAKSYTFTSSTLAPPTIHLSRSTRLSALLSSNHPPLSLHQPSTYPTLTVFHSSLLQPSTSLAPPTIHLSHSNRLSVLLSSNHPPLPLYQSSTSLTPPFFQFFSPPTIHLSRSTNHPHSIFQSLLSLNHPPLSLHPSFSSSLLQPSTSPAPPAMRVVNPLPPPLSPPGRGVRVFAVEWALHLLVTGSSDGQLRVWNPYVPEAPLSVLPAAPARAPPADILIWTPRRAIVTCDADAVVRIYGVEGGRCVQAVSLSFPGGSAGLSVRPLTLLPSGHLIVSCRDYLAALGPSPRPRSASIAPSADLGRSEPQSDAESDEGVGDEEEGDLEDEREEKRLEDDLPLLSGDESRERARIRRLVRQGAAFCCLKLPSPRPGRGRRISKRMEEKKMQRILQSLGKEEETEARKSNLFPYISHPLSIPLHPLGFPWQSVRGRDGDLIRIPNVKWWQRRDYMLKEEEAEMPGEEEDVSTGCQEAVWLNGRNSMRFLSF</sequence>
<dbReference type="Proteomes" id="UP000283509">
    <property type="component" value="Unassembled WGS sequence"/>
</dbReference>
<reference evidence="4 5" key="2">
    <citation type="submission" date="2019-01" db="EMBL/GenBank/DDBJ databases">
        <title>The decoding of complex shrimp genome reveals the adaptation for benthos swimmer, frequently molting mechanism and breeding impact on genome.</title>
        <authorList>
            <person name="Sun Y."/>
            <person name="Gao Y."/>
            <person name="Yu Y."/>
        </authorList>
    </citation>
    <scope>NUCLEOTIDE SEQUENCE [LARGE SCALE GENOMIC DNA]</scope>
    <source>
        <tissue evidence="4">Muscle</tissue>
    </source>
</reference>
<organism evidence="4 5">
    <name type="scientific">Penaeus vannamei</name>
    <name type="common">Whiteleg shrimp</name>
    <name type="synonym">Litopenaeus vannamei</name>
    <dbReference type="NCBI Taxonomy" id="6689"/>
    <lineage>
        <taxon>Eukaryota</taxon>
        <taxon>Metazoa</taxon>
        <taxon>Ecdysozoa</taxon>
        <taxon>Arthropoda</taxon>
        <taxon>Crustacea</taxon>
        <taxon>Multicrustacea</taxon>
        <taxon>Malacostraca</taxon>
        <taxon>Eumalacostraca</taxon>
        <taxon>Eucarida</taxon>
        <taxon>Decapoda</taxon>
        <taxon>Dendrobranchiata</taxon>
        <taxon>Penaeoidea</taxon>
        <taxon>Penaeidae</taxon>
        <taxon>Penaeus</taxon>
    </lineage>
</organism>
<reference evidence="4 5" key="1">
    <citation type="submission" date="2018-04" db="EMBL/GenBank/DDBJ databases">
        <authorList>
            <person name="Zhang X."/>
            <person name="Yuan J."/>
            <person name="Li F."/>
            <person name="Xiang J."/>
        </authorList>
    </citation>
    <scope>NUCLEOTIDE SEQUENCE [LARGE SCALE GENOMIC DNA]</scope>
    <source>
        <tissue evidence="4">Muscle</tissue>
    </source>
</reference>
<protein>
    <submittedName>
        <fullName evidence="4">Putative WD repeat-containing protein on Y chromosome-like</fullName>
    </submittedName>
</protein>
<dbReference type="EMBL" id="QCYY01003280">
    <property type="protein sequence ID" value="ROT64280.1"/>
    <property type="molecule type" value="Genomic_DNA"/>
</dbReference>
<dbReference type="InterPro" id="IPR001680">
    <property type="entry name" value="WD40_rpt"/>
</dbReference>
<proteinExistence type="predicted"/>
<evidence type="ECO:0000313" key="4">
    <source>
        <dbReference type="EMBL" id="ROT64280.1"/>
    </source>
</evidence>
<gene>
    <name evidence="4" type="ORF">C7M84_017788</name>
</gene>
<dbReference type="InterPro" id="IPR036322">
    <property type="entry name" value="WD40_repeat_dom_sf"/>
</dbReference>
<evidence type="ECO:0000256" key="1">
    <source>
        <dbReference type="ARBA" id="ARBA00022737"/>
    </source>
</evidence>
<accession>A0A423SJ97</accession>
<dbReference type="PANTHER" id="PTHR44324">
    <property type="entry name" value="WD40 REPEAT DOMAIN 95"/>
    <property type="match status" value="1"/>
</dbReference>
<evidence type="ECO:0000256" key="2">
    <source>
        <dbReference type="PROSITE-ProRule" id="PRU00221"/>
    </source>
</evidence>
<name>A0A423SJ97_PENVA</name>
<dbReference type="PROSITE" id="PS50082">
    <property type="entry name" value="WD_REPEATS_2"/>
    <property type="match status" value="1"/>
</dbReference>
<keyword evidence="5" id="KW-1185">Reference proteome</keyword>
<evidence type="ECO:0000256" key="3">
    <source>
        <dbReference type="SAM" id="MobiDB-lite"/>
    </source>
</evidence>
<dbReference type="Gene3D" id="2.130.10.10">
    <property type="entry name" value="YVTN repeat-like/Quinoprotein amine dehydrogenase"/>
    <property type="match status" value="1"/>
</dbReference>